<dbReference type="SUPFAM" id="SSF55874">
    <property type="entry name" value="ATPase domain of HSP90 chaperone/DNA topoisomerase II/histidine kinase"/>
    <property type="match status" value="1"/>
</dbReference>
<keyword evidence="14" id="KW-0547">Nucleotide-binding</keyword>
<dbReference type="InterPro" id="IPR036890">
    <property type="entry name" value="HATPase_C_sf"/>
</dbReference>
<feature type="transmembrane region" description="Helical" evidence="11">
    <location>
        <begin position="12"/>
        <end position="35"/>
    </location>
</feature>
<keyword evidence="5" id="KW-0808">Transferase</keyword>
<dbReference type="Gene3D" id="3.30.565.10">
    <property type="entry name" value="Histidine kinase-like ATPase, C-terminal domain"/>
    <property type="match status" value="1"/>
</dbReference>
<evidence type="ECO:0000256" key="7">
    <source>
        <dbReference type="ARBA" id="ARBA00022777"/>
    </source>
</evidence>
<dbReference type="InterPro" id="IPR004358">
    <property type="entry name" value="Sig_transdc_His_kin-like_C"/>
</dbReference>
<dbReference type="InterPro" id="IPR005467">
    <property type="entry name" value="His_kinase_dom"/>
</dbReference>
<dbReference type="Proteomes" id="UP001499951">
    <property type="component" value="Unassembled WGS sequence"/>
</dbReference>
<dbReference type="Gene3D" id="1.10.287.130">
    <property type="match status" value="1"/>
</dbReference>
<dbReference type="InterPro" id="IPR003660">
    <property type="entry name" value="HAMP_dom"/>
</dbReference>
<dbReference type="InterPro" id="IPR003594">
    <property type="entry name" value="HATPase_dom"/>
</dbReference>
<accession>A0ABN1F5E4</accession>
<comment type="subcellular location">
    <subcellularLocation>
        <location evidence="2">Membrane</location>
        <topology evidence="2">Multi-pass membrane protein</topology>
    </subcellularLocation>
</comment>
<dbReference type="EC" id="2.7.13.3" evidence="3"/>
<dbReference type="Pfam" id="PF00512">
    <property type="entry name" value="HisKA"/>
    <property type="match status" value="1"/>
</dbReference>
<dbReference type="Pfam" id="PF02518">
    <property type="entry name" value="HATPase_c"/>
    <property type="match status" value="1"/>
</dbReference>
<dbReference type="PROSITE" id="PS50109">
    <property type="entry name" value="HIS_KIN"/>
    <property type="match status" value="1"/>
</dbReference>
<dbReference type="InterPro" id="IPR003661">
    <property type="entry name" value="HisK_dim/P_dom"/>
</dbReference>
<dbReference type="SMART" id="SM00388">
    <property type="entry name" value="HisKA"/>
    <property type="match status" value="1"/>
</dbReference>
<evidence type="ECO:0000256" key="6">
    <source>
        <dbReference type="ARBA" id="ARBA00022692"/>
    </source>
</evidence>
<evidence type="ECO:0000313" key="15">
    <source>
        <dbReference type="Proteomes" id="UP001499951"/>
    </source>
</evidence>
<comment type="catalytic activity">
    <reaction evidence="1">
        <text>ATP + protein L-histidine = ADP + protein N-phospho-L-histidine.</text>
        <dbReference type="EC" id="2.7.13.3"/>
    </reaction>
</comment>
<sequence>MKRPFKSIVSQIMVLLIATFCISVAALIGVANAFLHSEEFTFANQSNTTHISQLAAALTQRPDGSIALNLPDDLRELFSRHVGSVVYRISDEAGRTLFSSDESVGAIPRERRNTWIPYIFRSPILGSAKKTGVIGLNAPVKIGSSTVWIQVVKPSTNTHQFAISVVNAYLLQQMGFALPILMLAIAASYFIVRQAVRPVVQASALARTITPMRLDVRLPAQGMPREVQPLVDAINVALDRVEQGYRIQREFSADAAHELRTPLSVLRMRLDELGDNPTAHQLRADVDAMTRIVAQMLDFAEVENGNFSAQENIDLNQLCSSVIERHAPAAVVQGKDIALSASALPVLIRGKASILYHAVRNVIENAIKYTPRGTTIDVDVDPEGLVRVTDRGPGIRPEEREMIFRRFWRGDRTTTHGAGLGLAIAAKAIELHGGTVGVQDNPAGGSIFILDLRRARIVTPQA</sequence>
<proteinExistence type="predicted"/>
<dbReference type="EMBL" id="BAAADD010000009">
    <property type="protein sequence ID" value="GAA0582709.1"/>
    <property type="molecule type" value="Genomic_DNA"/>
</dbReference>
<dbReference type="PANTHER" id="PTHR45436">
    <property type="entry name" value="SENSOR HISTIDINE KINASE YKOH"/>
    <property type="match status" value="1"/>
</dbReference>
<comment type="caution">
    <text evidence="14">The sequence shown here is derived from an EMBL/GenBank/DDBJ whole genome shotgun (WGS) entry which is preliminary data.</text>
</comment>
<dbReference type="CDD" id="cd00075">
    <property type="entry name" value="HATPase"/>
    <property type="match status" value="1"/>
</dbReference>
<evidence type="ECO:0000256" key="8">
    <source>
        <dbReference type="ARBA" id="ARBA00022989"/>
    </source>
</evidence>
<name>A0ABN1F5E4_9PROT</name>
<keyword evidence="7" id="KW-0418">Kinase</keyword>
<evidence type="ECO:0000256" key="9">
    <source>
        <dbReference type="ARBA" id="ARBA00023012"/>
    </source>
</evidence>
<evidence type="ECO:0000256" key="5">
    <source>
        <dbReference type="ARBA" id="ARBA00022679"/>
    </source>
</evidence>
<protein>
    <recommendedName>
        <fullName evidence="3">histidine kinase</fullName>
        <ecNumber evidence="3">2.7.13.3</ecNumber>
    </recommendedName>
</protein>
<keyword evidence="6 11" id="KW-0812">Transmembrane</keyword>
<dbReference type="PRINTS" id="PR00344">
    <property type="entry name" value="BCTRLSENSOR"/>
</dbReference>
<dbReference type="SUPFAM" id="SSF47384">
    <property type="entry name" value="Homodimeric domain of signal transducing histidine kinase"/>
    <property type="match status" value="1"/>
</dbReference>
<evidence type="ECO:0000256" key="1">
    <source>
        <dbReference type="ARBA" id="ARBA00000085"/>
    </source>
</evidence>
<dbReference type="PROSITE" id="PS50885">
    <property type="entry name" value="HAMP"/>
    <property type="match status" value="1"/>
</dbReference>
<keyword evidence="8 11" id="KW-1133">Transmembrane helix</keyword>
<evidence type="ECO:0000313" key="14">
    <source>
        <dbReference type="EMBL" id="GAA0582709.1"/>
    </source>
</evidence>
<dbReference type="CDD" id="cd00082">
    <property type="entry name" value="HisKA"/>
    <property type="match status" value="1"/>
</dbReference>
<evidence type="ECO:0000256" key="3">
    <source>
        <dbReference type="ARBA" id="ARBA00012438"/>
    </source>
</evidence>
<keyword evidence="10 11" id="KW-0472">Membrane</keyword>
<evidence type="ECO:0000256" key="11">
    <source>
        <dbReference type="SAM" id="Phobius"/>
    </source>
</evidence>
<gene>
    <name evidence="14" type="ORF">GCM10008942_34560</name>
</gene>
<keyword evidence="4" id="KW-0597">Phosphoprotein</keyword>
<dbReference type="SMART" id="SM00387">
    <property type="entry name" value="HATPase_c"/>
    <property type="match status" value="1"/>
</dbReference>
<evidence type="ECO:0000256" key="10">
    <source>
        <dbReference type="ARBA" id="ARBA00023136"/>
    </source>
</evidence>
<dbReference type="InterPro" id="IPR050428">
    <property type="entry name" value="TCS_sensor_his_kinase"/>
</dbReference>
<keyword evidence="15" id="KW-1185">Reference proteome</keyword>
<evidence type="ECO:0000259" key="13">
    <source>
        <dbReference type="PROSITE" id="PS50885"/>
    </source>
</evidence>
<dbReference type="PANTHER" id="PTHR45436:SF15">
    <property type="entry name" value="SENSOR HISTIDINE KINASE CUSS"/>
    <property type="match status" value="1"/>
</dbReference>
<evidence type="ECO:0000259" key="12">
    <source>
        <dbReference type="PROSITE" id="PS50109"/>
    </source>
</evidence>
<reference evidence="14 15" key="1">
    <citation type="journal article" date="2019" name="Int. J. Syst. Evol. Microbiol.">
        <title>The Global Catalogue of Microorganisms (GCM) 10K type strain sequencing project: providing services to taxonomists for standard genome sequencing and annotation.</title>
        <authorList>
            <consortium name="The Broad Institute Genomics Platform"/>
            <consortium name="The Broad Institute Genome Sequencing Center for Infectious Disease"/>
            <person name="Wu L."/>
            <person name="Ma J."/>
        </authorList>
    </citation>
    <scope>NUCLEOTIDE SEQUENCE [LARGE SCALE GENOMIC DNA]</scope>
    <source>
        <strain evidence="14 15">JCM 15089</strain>
    </source>
</reference>
<dbReference type="InterPro" id="IPR036097">
    <property type="entry name" value="HisK_dim/P_sf"/>
</dbReference>
<keyword evidence="14" id="KW-0067">ATP-binding</keyword>
<dbReference type="GO" id="GO:0005524">
    <property type="term" value="F:ATP binding"/>
    <property type="evidence" value="ECO:0007669"/>
    <property type="project" value="UniProtKB-KW"/>
</dbReference>
<feature type="domain" description="Histidine kinase" evidence="12">
    <location>
        <begin position="254"/>
        <end position="456"/>
    </location>
</feature>
<feature type="domain" description="HAMP" evidence="13">
    <location>
        <begin position="193"/>
        <end position="246"/>
    </location>
</feature>
<organism evidence="14 15">
    <name type="scientific">Rhizomicrobium electricum</name>
    <dbReference type="NCBI Taxonomy" id="480070"/>
    <lineage>
        <taxon>Bacteria</taxon>
        <taxon>Pseudomonadati</taxon>
        <taxon>Pseudomonadota</taxon>
        <taxon>Alphaproteobacteria</taxon>
        <taxon>Micropepsales</taxon>
        <taxon>Micropepsaceae</taxon>
        <taxon>Rhizomicrobium</taxon>
    </lineage>
</organism>
<evidence type="ECO:0000256" key="2">
    <source>
        <dbReference type="ARBA" id="ARBA00004141"/>
    </source>
</evidence>
<keyword evidence="9" id="KW-0902">Two-component regulatory system</keyword>
<evidence type="ECO:0000256" key="4">
    <source>
        <dbReference type="ARBA" id="ARBA00022553"/>
    </source>
</evidence>
<feature type="transmembrane region" description="Helical" evidence="11">
    <location>
        <begin position="174"/>
        <end position="192"/>
    </location>
</feature>